<accession>A0A3N4HSN0</accession>
<sequence length="238" mass="28173">MRELVGLPPRTPESEEDFSRRATWRHKKHRLGLLSAKDLIEEEKCDDLEQLRLLLLEPYSAIVDRPAPTKRKPGQHFRETDSDFRERSRALVETTEQKINQLRELAGLSPMPGRDMHHVYRTCWPEIRCRLGICSNNGTMERRNRELRCQIDQLNVELRQTRELVNSRTEIIESREKVIKALKEDLVGAEREKWMQNGEEEWISRVYATKLWRYEQVEPLVGACRACQDHEERGAHTY</sequence>
<evidence type="ECO:0000313" key="3">
    <source>
        <dbReference type="Proteomes" id="UP000275078"/>
    </source>
</evidence>
<keyword evidence="1" id="KW-0175">Coiled coil</keyword>
<dbReference type="Proteomes" id="UP000275078">
    <property type="component" value="Unassembled WGS sequence"/>
</dbReference>
<evidence type="ECO:0000313" key="2">
    <source>
        <dbReference type="EMBL" id="RPA76709.1"/>
    </source>
</evidence>
<reference evidence="2 3" key="1">
    <citation type="journal article" date="2018" name="Nat. Ecol. Evol.">
        <title>Pezizomycetes genomes reveal the molecular basis of ectomycorrhizal truffle lifestyle.</title>
        <authorList>
            <person name="Murat C."/>
            <person name="Payen T."/>
            <person name="Noel B."/>
            <person name="Kuo A."/>
            <person name="Morin E."/>
            <person name="Chen J."/>
            <person name="Kohler A."/>
            <person name="Krizsan K."/>
            <person name="Balestrini R."/>
            <person name="Da Silva C."/>
            <person name="Montanini B."/>
            <person name="Hainaut M."/>
            <person name="Levati E."/>
            <person name="Barry K.W."/>
            <person name="Belfiori B."/>
            <person name="Cichocki N."/>
            <person name="Clum A."/>
            <person name="Dockter R.B."/>
            <person name="Fauchery L."/>
            <person name="Guy J."/>
            <person name="Iotti M."/>
            <person name="Le Tacon F."/>
            <person name="Lindquist E.A."/>
            <person name="Lipzen A."/>
            <person name="Malagnac F."/>
            <person name="Mello A."/>
            <person name="Molinier V."/>
            <person name="Miyauchi S."/>
            <person name="Poulain J."/>
            <person name="Riccioni C."/>
            <person name="Rubini A."/>
            <person name="Sitrit Y."/>
            <person name="Splivallo R."/>
            <person name="Traeger S."/>
            <person name="Wang M."/>
            <person name="Zifcakova L."/>
            <person name="Wipf D."/>
            <person name="Zambonelli A."/>
            <person name="Paolocci F."/>
            <person name="Nowrousian M."/>
            <person name="Ottonello S."/>
            <person name="Baldrian P."/>
            <person name="Spatafora J.W."/>
            <person name="Henrissat B."/>
            <person name="Nagy L.G."/>
            <person name="Aury J.M."/>
            <person name="Wincker P."/>
            <person name="Grigoriev I.V."/>
            <person name="Bonfante P."/>
            <person name="Martin F.M."/>
        </authorList>
    </citation>
    <scope>NUCLEOTIDE SEQUENCE [LARGE SCALE GENOMIC DNA]</scope>
    <source>
        <strain evidence="2 3">RN42</strain>
    </source>
</reference>
<protein>
    <submittedName>
        <fullName evidence="2">Uncharacterized protein</fullName>
    </submittedName>
</protein>
<name>A0A3N4HSN0_ASCIM</name>
<evidence type="ECO:0000256" key="1">
    <source>
        <dbReference type="SAM" id="Coils"/>
    </source>
</evidence>
<feature type="coiled-coil region" evidence="1">
    <location>
        <begin position="137"/>
        <end position="192"/>
    </location>
</feature>
<gene>
    <name evidence="2" type="ORF">BJ508DRAFT_330857</name>
</gene>
<dbReference type="EMBL" id="ML119739">
    <property type="protein sequence ID" value="RPA76709.1"/>
    <property type="molecule type" value="Genomic_DNA"/>
</dbReference>
<keyword evidence="3" id="KW-1185">Reference proteome</keyword>
<proteinExistence type="predicted"/>
<dbReference type="AlphaFoldDB" id="A0A3N4HSN0"/>
<organism evidence="2 3">
    <name type="scientific">Ascobolus immersus RN42</name>
    <dbReference type="NCBI Taxonomy" id="1160509"/>
    <lineage>
        <taxon>Eukaryota</taxon>
        <taxon>Fungi</taxon>
        <taxon>Dikarya</taxon>
        <taxon>Ascomycota</taxon>
        <taxon>Pezizomycotina</taxon>
        <taxon>Pezizomycetes</taxon>
        <taxon>Pezizales</taxon>
        <taxon>Ascobolaceae</taxon>
        <taxon>Ascobolus</taxon>
    </lineage>
</organism>